<evidence type="ECO:0000313" key="5">
    <source>
        <dbReference type="Proteomes" id="UP000694865"/>
    </source>
</evidence>
<dbReference type="Pfam" id="PF14580">
    <property type="entry name" value="LRR_9"/>
    <property type="match status" value="1"/>
</dbReference>
<dbReference type="InterPro" id="IPR032675">
    <property type="entry name" value="LRR_dom_sf"/>
</dbReference>
<keyword evidence="2" id="KW-0677">Repeat</keyword>
<keyword evidence="1" id="KW-0433">Leucine-rich repeat</keyword>
<dbReference type="SUPFAM" id="SSF52058">
    <property type="entry name" value="L domain-like"/>
    <property type="match status" value="1"/>
</dbReference>
<sequence length="335" mass="36950">MRSRSKNSAGNFVKQKSLCTGTEIEASAIQGTNRTECRVLFEDTKNEINELNLDNCRSTGIIEGLTDEFVILGSLSMINVGLTSLKGFPKLPNLRKLELSDNRISSGLHPLLGSPKLTHLNLSGNKIKDLDTLEPLQKFSNLKSLDLFNCEVTNAENYREQVFNLIPNLKFLDGYDRNDKEADDSDSGEEDDEEGESINEEDEEDGAESDVIVEEGDSDDDDSDDDDTDDDDDDDDDDEDEDAVVNAGEEEDGASDDSDDDDEADDVSDSDGSDVGLEYLQKEILPEEEDEEEDFNPDGEVSASEEDSEEDDAAAPRGEKRKRDPDDEGGSEDDD</sequence>
<protein>
    <submittedName>
        <fullName evidence="6">Acidic leucine-rich nuclear phosphoprotein 32 family member B-like isoform X2</fullName>
    </submittedName>
</protein>
<dbReference type="PROSITE" id="PS51450">
    <property type="entry name" value="LRR"/>
    <property type="match status" value="2"/>
</dbReference>
<dbReference type="Gene3D" id="3.80.10.10">
    <property type="entry name" value="Ribonuclease Inhibitor"/>
    <property type="match status" value="1"/>
</dbReference>
<reference evidence="6" key="1">
    <citation type="submission" date="2025-08" db="UniProtKB">
        <authorList>
            <consortium name="RefSeq"/>
        </authorList>
    </citation>
    <scope>IDENTIFICATION</scope>
    <source>
        <tissue evidence="6">Testes</tissue>
    </source>
</reference>
<evidence type="ECO:0000256" key="3">
    <source>
        <dbReference type="ARBA" id="ARBA00025777"/>
    </source>
</evidence>
<organism evidence="5 6">
    <name type="scientific">Saccoglossus kowalevskii</name>
    <name type="common">Acorn worm</name>
    <dbReference type="NCBI Taxonomy" id="10224"/>
    <lineage>
        <taxon>Eukaryota</taxon>
        <taxon>Metazoa</taxon>
        <taxon>Hemichordata</taxon>
        <taxon>Enteropneusta</taxon>
        <taxon>Harrimaniidae</taxon>
        <taxon>Saccoglossus</taxon>
    </lineage>
</organism>
<dbReference type="PANTHER" id="PTHR11375">
    <property type="entry name" value="ACIDIC LEUCINE-RICH NUCLEAR PHOSPHOPROTEIN 32"/>
    <property type="match status" value="1"/>
</dbReference>
<dbReference type="InterPro" id="IPR045081">
    <property type="entry name" value="AN32"/>
</dbReference>
<name>A0ABM0MTD9_SACKO</name>
<dbReference type="Proteomes" id="UP000694865">
    <property type="component" value="Unplaced"/>
</dbReference>
<keyword evidence="5" id="KW-1185">Reference proteome</keyword>
<feature type="compositionally biased region" description="Acidic residues" evidence="4">
    <location>
        <begin position="326"/>
        <end position="335"/>
    </location>
</feature>
<evidence type="ECO:0000256" key="1">
    <source>
        <dbReference type="ARBA" id="ARBA00022614"/>
    </source>
</evidence>
<dbReference type="GeneID" id="100372942"/>
<evidence type="ECO:0000313" key="6">
    <source>
        <dbReference type="RefSeq" id="XP_006823280.1"/>
    </source>
</evidence>
<proteinExistence type="inferred from homology"/>
<dbReference type="PANTHER" id="PTHR11375:SF0">
    <property type="entry name" value="ACIDIC LEUCINE-RICH NUCLEAR PHOSPHOPROTEIN 32 FAMILY MEMBER A"/>
    <property type="match status" value="1"/>
</dbReference>
<comment type="similarity">
    <text evidence="3">Belongs to the ANP32 family.</text>
</comment>
<feature type="compositionally biased region" description="Acidic residues" evidence="4">
    <location>
        <begin position="286"/>
        <end position="313"/>
    </location>
</feature>
<feature type="region of interest" description="Disordered" evidence="4">
    <location>
        <begin position="174"/>
        <end position="335"/>
    </location>
</feature>
<accession>A0ABM0MTD9</accession>
<dbReference type="InterPro" id="IPR001611">
    <property type="entry name" value="Leu-rich_rpt"/>
</dbReference>
<dbReference type="RefSeq" id="XP_006823280.1">
    <property type="nucleotide sequence ID" value="XM_006823217.1"/>
</dbReference>
<gene>
    <name evidence="6" type="primary">LOC100372942</name>
</gene>
<evidence type="ECO:0000256" key="2">
    <source>
        <dbReference type="ARBA" id="ARBA00022737"/>
    </source>
</evidence>
<feature type="compositionally biased region" description="Acidic residues" evidence="4">
    <location>
        <begin position="181"/>
        <end position="272"/>
    </location>
</feature>
<evidence type="ECO:0000256" key="4">
    <source>
        <dbReference type="SAM" id="MobiDB-lite"/>
    </source>
</evidence>